<dbReference type="AlphaFoldDB" id="A0A9W9F8T2"/>
<protein>
    <submittedName>
        <fullName evidence="2">Uncharacterized protein</fullName>
    </submittedName>
</protein>
<evidence type="ECO:0000256" key="1">
    <source>
        <dbReference type="SAM" id="MobiDB-lite"/>
    </source>
</evidence>
<proteinExistence type="predicted"/>
<dbReference type="EMBL" id="JAPMSZ010000007">
    <property type="protein sequence ID" value="KAJ5095706.1"/>
    <property type="molecule type" value="Genomic_DNA"/>
</dbReference>
<dbReference type="InterPro" id="IPR022190">
    <property type="entry name" value="DUF3716"/>
</dbReference>
<evidence type="ECO:0000313" key="2">
    <source>
        <dbReference type="EMBL" id="KAJ5095706.1"/>
    </source>
</evidence>
<dbReference type="GeneID" id="81394812"/>
<dbReference type="Pfam" id="PF12511">
    <property type="entry name" value="DUF3716"/>
    <property type="match status" value="1"/>
</dbReference>
<evidence type="ECO:0000313" key="3">
    <source>
        <dbReference type="Proteomes" id="UP001141434"/>
    </source>
</evidence>
<keyword evidence="3" id="KW-1185">Reference proteome</keyword>
<sequence length="260" mass="28435">MPSSSDKADVFPDSLDEHLNPLTQFFTSDLDKEILASIPKDAPNVNWCRRTKPSGKVKVFAKGVESGETARAAAADRFGRQPPSGHNCRRCQSGGASPFARCKVAVTVSGQLLFKGNCLSCAFHGLQCSNSKWLILSSSGFGSNGLGKSLTTPKPDTKKLKATDSGTADASLLSNSILTPIQPGSKRPPVDLELYHSPTEHEAHRDDLVKARDTHQKILDVCKRAQWDAYKFEKRIRQLEAQTAKSPIQNAWDESDQEIE</sequence>
<gene>
    <name evidence="2" type="ORF">NUU61_005062</name>
</gene>
<feature type="region of interest" description="Disordered" evidence="1">
    <location>
        <begin position="146"/>
        <end position="165"/>
    </location>
</feature>
<comment type="caution">
    <text evidence="2">The sequence shown here is derived from an EMBL/GenBank/DDBJ whole genome shotgun (WGS) entry which is preliminary data.</text>
</comment>
<organism evidence="2 3">
    <name type="scientific">Penicillium alfredii</name>
    <dbReference type="NCBI Taxonomy" id="1506179"/>
    <lineage>
        <taxon>Eukaryota</taxon>
        <taxon>Fungi</taxon>
        <taxon>Dikarya</taxon>
        <taxon>Ascomycota</taxon>
        <taxon>Pezizomycotina</taxon>
        <taxon>Eurotiomycetes</taxon>
        <taxon>Eurotiomycetidae</taxon>
        <taxon>Eurotiales</taxon>
        <taxon>Aspergillaceae</taxon>
        <taxon>Penicillium</taxon>
    </lineage>
</organism>
<reference evidence="2" key="2">
    <citation type="journal article" date="2023" name="IMA Fungus">
        <title>Comparative genomic study of the Penicillium genus elucidates a diverse pangenome and 15 lateral gene transfer events.</title>
        <authorList>
            <person name="Petersen C."/>
            <person name="Sorensen T."/>
            <person name="Nielsen M.R."/>
            <person name="Sondergaard T.E."/>
            <person name="Sorensen J.L."/>
            <person name="Fitzpatrick D.A."/>
            <person name="Frisvad J.C."/>
            <person name="Nielsen K.L."/>
        </authorList>
    </citation>
    <scope>NUCLEOTIDE SEQUENCE</scope>
    <source>
        <strain evidence="2">IBT 34128</strain>
    </source>
</reference>
<dbReference type="RefSeq" id="XP_056511257.1">
    <property type="nucleotide sequence ID" value="XM_056655644.1"/>
</dbReference>
<accession>A0A9W9F8T2</accession>
<reference evidence="2" key="1">
    <citation type="submission" date="2022-11" db="EMBL/GenBank/DDBJ databases">
        <authorList>
            <person name="Petersen C."/>
        </authorList>
    </citation>
    <scope>NUCLEOTIDE SEQUENCE</scope>
    <source>
        <strain evidence="2">IBT 34128</strain>
    </source>
</reference>
<name>A0A9W9F8T2_9EURO</name>
<dbReference type="Proteomes" id="UP001141434">
    <property type="component" value="Unassembled WGS sequence"/>
</dbReference>